<keyword evidence="6 7" id="KW-0472">Membrane</keyword>
<keyword evidence="4 7" id="KW-0812">Transmembrane</keyword>
<dbReference type="GO" id="GO:0015211">
    <property type="term" value="F:purine nucleoside transmembrane transporter activity"/>
    <property type="evidence" value="ECO:0007669"/>
    <property type="project" value="UniProtKB-UniRule"/>
</dbReference>
<feature type="transmembrane region" description="Helical" evidence="7">
    <location>
        <begin position="108"/>
        <end position="134"/>
    </location>
</feature>
<evidence type="ECO:0000256" key="1">
    <source>
        <dbReference type="ARBA" id="ARBA00004141"/>
    </source>
</evidence>
<dbReference type="Pfam" id="PF16913">
    <property type="entry name" value="PUNUT"/>
    <property type="match status" value="1"/>
</dbReference>
<proteinExistence type="inferred from homology"/>
<dbReference type="SUPFAM" id="SSF103481">
    <property type="entry name" value="Multidrug resistance efflux transporter EmrE"/>
    <property type="match status" value="1"/>
</dbReference>
<feature type="transmembrane region" description="Helical" evidence="7">
    <location>
        <begin position="251"/>
        <end position="277"/>
    </location>
</feature>
<feature type="transmembrane region" description="Helical" evidence="7">
    <location>
        <begin position="173"/>
        <end position="194"/>
    </location>
</feature>
<reference evidence="8" key="1">
    <citation type="submission" date="2020-01" db="EMBL/GenBank/DDBJ databases">
        <authorList>
            <person name="Mishra B."/>
        </authorList>
    </citation>
    <scope>NUCLEOTIDE SEQUENCE [LARGE SCALE GENOMIC DNA]</scope>
</reference>
<dbReference type="PANTHER" id="PTHR31376:SF75">
    <property type="entry name" value="PURINE PERMEASE-RELATED"/>
    <property type="match status" value="1"/>
</dbReference>
<keyword evidence="9" id="KW-1185">Reference proteome</keyword>
<feature type="transmembrane region" description="Helical" evidence="7">
    <location>
        <begin position="308"/>
        <end position="326"/>
    </location>
</feature>
<dbReference type="EMBL" id="CACVBM020000199">
    <property type="protein sequence ID" value="CAA7015731.1"/>
    <property type="molecule type" value="Genomic_DNA"/>
</dbReference>
<evidence type="ECO:0000256" key="3">
    <source>
        <dbReference type="ARBA" id="ARBA00022448"/>
    </source>
</evidence>
<comment type="caution">
    <text evidence="8">The sequence shown here is derived from an EMBL/GenBank/DDBJ whole genome shotgun (WGS) entry which is preliminary data.</text>
</comment>
<name>A0A6D2HM66_9BRAS</name>
<feature type="transmembrane region" description="Helical" evidence="7">
    <location>
        <begin position="35"/>
        <end position="58"/>
    </location>
</feature>
<gene>
    <name evidence="8" type="ORF">MERR_LOCUS2966</name>
</gene>
<keyword evidence="3 7" id="KW-0813">Transport</keyword>
<keyword evidence="5 7" id="KW-1133">Transmembrane helix</keyword>
<comment type="caution">
    <text evidence="7">Lacks conserved residue(s) required for the propagation of feature annotation.</text>
</comment>
<dbReference type="AlphaFoldDB" id="A0A6D2HM66"/>
<evidence type="ECO:0000256" key="7">
    <source>
        <dbReference type="RuleBase" id="RU368015"/>
    </source>
</evidence>
<evidence type="ECO:0000256" key="4">
    <source>
        <dbReference type="ARBA" id="ARBA00022692"/>
    </source>
</evidence>
<dbReference type="GO" id="GO:0005345">
    <property type="term" value="F:purine nucleobase transmembrane transporter activity"/>
    <property type="evidence" value="ECO:0007669"/>
    <property type="project" value="UniProtKB-UniRule"/>
</dbReference>
<feature type="transmembrane region" description="Helical" evidence="7">
    <location>
        <begin position="78"/>
        <end position="96"/>
    </location>
</feature>
<feature type="transmembrane region" description="Helical" evidence="7">
    <location>
        <begin position="215"/>
        <end position="239"/>
    </location>
</feature>
<evidence type="ECO:0000256" key="2">
    <source>
        <dbReference type="ARBA" id="ARBA00006213"/>
    </source>
</evidence>
<dbReference type="OrthoDB" id="1865379at2759"/>
<dbReference type="InterPro" id="IPR037185">
    <property type="entry name" value="EmrE-like"/>
</dbReference>
<dbReference type="Proteomes" id="UP000467841">
    <property type="component" value="Unassembled WGS sequence"/>
</dbReference>
<protein>
    <recommendedName>
        <fullName evidence="7">Probable purine permease</fullName>
    </recommendedName>
</protein>
<evidence type="ECO:0000313" key="8">
    <source>
        <dbReference type="EMBL" id="CAA7015731.1"/>
    </source>
</evidence>
<dbReference type="PANTHER" id="PTHR31376">
    <property type="entry name" value="OS09G0467300 PROTEIN-RELATED"/>
    <property type="match status" value="1"/>
</dbReference>
<sequence length="356" mass="38989">MKHGLIILNCIILAIGTCGGPLLTRLYYTNGGKRIWLMSFISTAGCPIILIPLFFSFLSRRRNSNRNNEENTQEKPKIFLIETPLFIASIVIGLLIGLDNYLYAYGLAYLPVSTSSLIIGTQLAFNALFAFFMVKQKFTPFSINAVVLLTVGTGILALNSNGDKPANVSHKEYVIGFLMTLVAAVLYAFILPLVELTYKKARQEITFPLVLEMQMVMCFAATAFCLVGMIVVGDFKVIAREAREFKIGGSAFYYTLIVITGIIWQGFFLGAIGIVFCASSLASGVLISLLLPVTEVLAVICFREKFQAGKGVALLLSLWGFVSYFYGEFKSGKKVVDKPQSPETELPILPAGDSVA</sequence>
<comment type="subcellular location">
    <subcellularLocation>
        <location evidence="1 7">Membrane</location>
        <topology evidence="1 7">Multi-pass membrane protein</topology>
    </subcellularLocation>
</comment>
<comment type="similarity">
    <text evidence="2 7">Belongs to the purine permeases (TC 2.A.7.14) family.</text>
</comment>
<evidence type="ECO:0000256" key="5">
    <source>
        <dbReference type="ARBA" id="ARBA00022989"/>
    </source>
</evidence>
<accession>A0A6D2HM66</accession>
<dbReference type="InterPro" id="IPR030182">
    <property type="entry name" value="PUP_plant"/>
</dbReference>
<evidence type="ECO:0000313" key="9">
    <source>
        <dbReference type="Proteomes" id="UP000467841"/>
    </source>
</evidence>
<feature type="transmembrane region" description="Helical" evidence="7">
    <location>
        <begin position="284"/>
        <end position="302"/>
    </location>
</feature>
<evidence type="ECO:0000256" key="6">
    <source>
        <dbReference type="ARBA" id="ARBA00023136"/>
    </source>
</evidence>
<organism evidence="8 9">
    <name type="scientific">Microthlaspi erraticum</name>
    <dbReference type="NCBI Taxonomy" id="1685480"/>
    <lineage>
        <taxon>Eukaryota</taxon>
        <taxon>Viridiplantae</taxon>
        <taxon>Streptophyta</taxon>
        <taxon>Embryophyta</taxon>
        <taxon>Tracheophyta</taxon>
        <taxon>Spermatophyta</taxon>
        <taxon>Magnoliopsida</taxon>
        <taxon>eudicotyledons</taxon>
        <taxon>Gunneridae</taxon>
        <taxon>Pentapetalae</taxon>
        <taxon>rosids</taxon>
        <taxon>malvids</taxon>
        <taxon>Brassicales</taxon>
        <taxon>Brassicaceae</taxon>
        <taxon>Coluteocarpeae</taxon>
        <taxon>Microthlaspi</taxon>
    </lineage>
</organism>
<feature type="transmembrane region" description="Helical" evidence="7">
    <location>
        <begin position="141"/>
        <end position="161"/>
    </location>
</feature>
<dbReference type="GO" id="GO:0016020">
    <property type="term" value="C:membrane"/>
    <property type="evidence" value="ECO:0007669"/>
    <property type="project" value="UniProtKB-SubCell"/>
</dbReference>